<dbReference type="InterPro" id="IPR011527">
    <property type="entry name" value="ABC1_TM_dom"/>
</dbReference>
<dbReference type="PROSITE" id="PS50929">
    <property type="entry name" value="ABC_TM1F"/>
    <property type="match status" value="1"/>
</dbReference>
<keyword evidence="2 7" id="KW-0812">Transmembrane</keyword>
<feature type="transmembrane region" description="Helical" evidence="7">
    <location>
        <begin position="158"/>
        <end position="187"/>
    </location>
</feature>
<keyword evidence="3" id="KW-0547">Nucleotide-binding</keyword>
<evidence type="ECO:0000259" key="9">
    <source>
        <dbReference type="PROSITE" id="PS50929"/>
    </source>
</evidence>
<dbReference type="InterPro" id="IPR039421">
    <property type="entry name" value="Type_1_exporter"/>
</dbReference>
<comment type="caution">
    <text evidence="10">The sequence shown here is derived from an EMBL/GenBank/DDBJ whole genome shotgun (WGS) entry which is preliminary data.</text>
</comment>
<reference evidence="10" key="1">
    <citation type="submission" date="2022-07" db="EMBL/GenBank/DDBJ databases">
        <authorList>
            <person name="Jung M.-Y."/>
            <person name="Lee M."/>
        </authorList>
    </citation>
    <scope>NUCLEOTIDE SEQUENCE</scope>
    <source>
        <strain evidence="10">S8</strain>
    </source>
</reference>
<evidence type="ECO:0000256" key="1">
    <source>
        <dbReference type="ARBA" id="ARBA00004651"/>
    </source>
</evidence>
<evidence type="ECO:0000256" key="4">
    <source>
        <dbReference type="ARBA" id="ARBA00022840"/>
    </source>
</evidence>
<keyword evidence="4 10" id="KW-0067">ATP-binding</keyword>
<dbReference type="Pfam" id="PF00005">
    <property type="entry name" value="ABC_tran"/>
    <property type="match status" value="1"/>
</dbReference>
<feature type="transmembrane region" description="Helical" evidence="7">
    <location>
        <begin position="30"/>
        <end position="52"/>
    </location>
</feature>
<dbReference type="Pfam" id="PF00664">
    <property type="entry name" value="ABC_membrane"/>
    <property type="match status" value="1"/>
</dbReference>
<keyword evidence="6 7" id="KW-0472">Membrane</keyword>
<dbReference type="InterPro" id="IPR017871">
    <property type="entry name" value="ABC_transporter-like_CS"/>
</dbReference>
<accession>A0ABT1WPW2</accession>
<evidence type="ECO:0000313" key="11">
    <source>
        <dbReference type="Proteomes" id="UP001059480"/>
    </source>
</evidence>
<evidence type="ECO:0000256" key="5">
    <source>
        <dbReference type="ARBA" id="ARBA00022989"/>
    </source>
</evidence>
<dbReference type="RefSeq" id="WP_256945571.1">
    <property type="nucleotide sequence ID" value="NZ_JANHNZ010000008.1"/>
</dbReference>
<dbReference type="SMART" id="SM00382">
    <property type="entry name" value="AAA"/>
    <property type="match status" value="1"/>
</dbReference>
<feature type="domain" description="ABC transmembrane type-1" evidence="9">
    <location>
        <begin position="33"/>
        <end position="315"/>
    </location>
</feature>
<gene>
    <name evidence="10" type="ORF">NPA36_07840</name>
</gene>
<dbReference type="Gene3D" id="1.20.1560.10">
    <property type="entry name" value="ABC transporter type 1, transmembrane domain"/>
    <property type="match status" value="1"/>
</dbReference>
<dbReference type="CDD" id="cd18547">
    <property type="entry name" value="ABC_6TM_Tm288_like"/>
    <property type="match status" value="1"/>
</dbReference>
<reference evidence="10" key="3">
    <citation type="journal article" date="2023" name="Microbiol. Resour. Announc.">
        <title>Draft Genome Sequence of Granulicatella sp. Strain S8, Isolated from a Marine Fish, Seriola quinqueradiata.</title>
        <authorList>
            <person name="Lee M."/>
            <person name="Farooq A."/>
            <person name="Jeong J.B."/>
            <person name="Jung M.Y."/>
        </authorList>
    </citation>
    <scope>NUCLEOTIDE SEQUENCE</scope>
    <source>
        <strain evidence="10">S8</strain>
    </source>
</reference>
<sequence>MRRPTNYTRRPQNMRQTLSDLMGYLWKSKWSLFVVVIALIISSAAGIAGTYFIRPLINDFIETKDIAGLGRMLMVIALIYILGTIASYLASRIMITVGQKTIEVMRKDLFDHIQDLPVRFFDTNTHGDLMSRFTNDFDSIQNAFNNSFSMIITSTLQLVLTFVMMVILSPILTVILIIMVAIMTYIVKVIGGKSAAFFSKQQKSLGQVNAYVEEHIEGQKVVKVFNHEERVLKEFGELNDDLKETANNAQFFSNIMFPILGNISYVNYALTAAAGGYLVVLGSMDVGALASFLQYSRTFGQPLAQMSQQTNVLLAAMAGAERIFAILKEPKEIDEGTVVLDQSDPEHWVWVDGDSRIPVIGNIQLKHVDFGYVPDVPILKDINVWAEPGLKVAFVGATGAGKTTITNLINRFYEINDGVITFDEIPITRIKKDDLRKTISIVLQDTHLFTGTIADNIRYGRLDASDDSVIQAAKLANAHSFIKRLPHGYQTEITGDGDGLSQGQRQLLAIARAAVANPKVLILDEATSSIDSHTELLISRGMDQLMQGRTSFVIAHRLSTIRNSDVIMVMDHGEIIERGDHESLMEKKGIYYKLYTGQIELD</sequence>
<organism evidence="10 11">
    <name type="scientific">Granulicatella seriolae</name>
    <dbReference type="NCBI Taxonomy" id="2967226"/>
    <lineage>
        <taxon>Bacteria</taxon>
        <taxon>Bacillati</taxon>
        <taxon>Bacillota</taxon>
        <taxon>Bacilli</taxon>
        <taxon>Lactobacillales</taxon>
        <taxon>Carnobacteriaceae</taxon>
        <taxon>Granulicatella</taxon>
    </lineage>
</organism>
<feature type="transmembrane region" description="Helical" evidence="7">
    <location>
        <begin position="72"/>
        <end position="90"/>
    </location>
</feature>
<dbReference type="PROSITE" id="PS00211">
    <property type="entry name" value="ABC_TRANSPORTER_1"/>
    <property type="match status" value="1"/>
</dbReference>
<dbReference type="GO" id="GO:0005524">
    <property type="term" value="F:ATP binding"/>
    <property type="evidence" value="ECO:0007669"/>
    <property type="project" value="UniProtKB-KW"/>
</dbReference>
<dbReference type="Gene3D" id="3.40.50.300">
    <property type="entry name" value="P-loop containing nucleotide triphosphate hydrolases"/>
    <property type="match status" value="1"/>
</dbReference>
<dbReference type="SUPFAM" id="SSF52540">
    <property type="entry name" value="P-loop containing nucleoside triphosphate hydrolases"/>
    <property type="match status" value="1"/>
</dbReference>
<dbReference type="Proteomes" id="UP001059480">
    <property type="component" value="Unassembled WGS sequence"/>
</dbReference>
<keyword evidence="11" id="KW-1185">Reference proteome</keyword>
<protein>
    <submittedName>
        <fullName evidence="10">ABC transporter ATP-binding protein/permease</fullName>
    </submittedName>
</protein>
<dbReference type="CDD" id="cd03254">
    <property type="entry name" value="ABCC_Glucan_exporter_like"/>
    <property type="match status" value="1"/>
</dbReference>
<comment type="subcellular location">
    <subcellularLocation>
        <location evidence="1">Cell membrane</location>
        <topology evidence="1">Multi-pass membrane protein</topology>
    </subcellularLocation>
</comment>
<dbReference type="InterPro" id="IPR036640">
    <property type="entry name" value="ABC1_TM_sf"/>
</dbReference>
<dbReference type="InterPro" id="IPR027417">
    <property type="entry name" value="P-loop_NTPase"/>
</dbReference>
<reference evidence="10" key="2">
    <citation type="journal article" date="2023" name="Curr. Microbiol.">
        <title>Granulicatella seriolae sp. nov., a Novel Facultative Anaerobe Isolated from Yellowtail Marine Fish.</title>
        <authorList>
            <person name="Lee M."/>
            <person name="Choi Y.J."/>
            <person name="Farooq A."/>
            <person name="Jeong J.B."/>
            <person name="Jung M.Y."/>
        </authorList>
    </citation>
    <scope>NUCLEOTIDE SEQUENCE</scope>
    <source>
        <strain evidence="10">S8</strain>
    </source>
</reference>
<dbReference type="SUPFAM" id="SSF90123">
    <property type="entry name" value="ABC transporter transmembrane region"/>
    <property type="match status" value="1"/>
</dbReference>
<evidence type="ECO:0000256" key="3">
    <source>
        <dbReference type="ARBA" id="ARBA00022741"/>
    </source>
</evidence>
<keyword evidence="5 7" id="KW-1133">Transmembrane helix</keyword>
<proteinExistence type="predicted"/>
<feature type="domain" description="ABC transporter" evidence="8">
    <location>
        <begin position="363"/>
        <end position="597"/>
    </location>
</feature>
<dbReference type="EMBL" id="JANHNZ010000008">
    <property type="protein sequence ID" value="MCQ9210460.1"/>
    <property type="molecule type" value="Genomic_DNA"/>
</dbReference>
<name>A0ABT1WPW2_9LACT</name>
<dbReference type="PANTHER" id="PTHR43394:SF1">
    <property type="entry name" value="ATP-BINDING CASSETTE SUB-FAMILY B MEMBER 10, MITOCHONDRIAL"/>
    <property type="match status" value="1"/>
</dbReference>
<evidence type="ECO:0000313" key="10">
    <source>
        <dbReference type="EMBL" id="MCQ9210460.1"/>
    </source>
</evidence>
<evidence type="ECO:0000256" key="6">
    <source>
        <dbReference type="ARBA" id="ARBA00023136"/>
    </source>
</evidence>
<dbReference type="PANTHER" id="PTHR43394">
    <property type="entry name" value="ATP-DEPENDENT PERMEASE MDL1, MITOCHONDRIAL"/>
    <property type="match status" value="1"/>
</dbReference>
<evidence type="ECO:0000256" key="2">
    <source>
        <dbReference type="ARBA" id="ARBA00022692"/>
    </source>
</evidence>
<dbReference type="PROSITE" id="PS50893">
    <property type="entry name" value="ABC_TRANSPORTER_2"/>
    <property type="match status" value="1"/>
</dbReference>
<evidence type="ECO:0000256" key="7">
    <source>
        <dbReference type="SAM" id="Phobius"/>
    </source>
</evidence>
<dbReference type="InterPro" id="IPR003593">
    <property type="entry name" value="AAA+_ATPase"/>
</dbReference>
<evidence type="ECO:0000259" key="8">
    <source>
        <dbReference type="PROSITE" id="PS50893"/>
    </source>
</evidence>
<dbReference type="InterPro" id="IPR003439">
    <property type="entry name" value="ABC_transporter-like_ATP-bd"/>
</dbReference>